<dbReference type="EMBL" id="AUBJ02000001">
    <property type="protein sequence ID" value="MCP2333181.1"/>
    <property type="molecule type" value="Genomic_DNA"/>
</dbReference>
<evidence type="ECO:0008006" key="3">
    <source>
        <dbReference type="Google" id="ProtNLM"/>
    </source>
</evidence>
<proteinExistence type="predicted"/>
<comment type="caution">
    <text evidence="1">The sequence shown here is derived from an EMBL/GenBank/DDBJ whole genome shotgun (WGS) entry which is preliminary data.</text>
</comment>
<dbReference type="RefSeq" id="WP_026419704.1">
    <property type="nucleotide sequence ID" value="NZ_AUBJ02000001.1"/>
</dbReference>
<protein>
    <recommendedName>
        <fullName evidence="3">PE domain-containing protein</fullName>
    </recommendedName>
</protein>
<dbReference type="Proteomes" id="UP000791080">
    <property type="component" value="Unassembled WGS sequence"/>
</dbReference>
<evidence type="ECO:0000313" key="2">
    <source>
        <dbReference type="Proteomes" id="UP000791080"/>
    </source>
</evidence>
<reference evidence="1 2" key="2">
    <citation type="submission" date="2022-06" db="EMBL/GenBank/DDBJ databases">
        <title>Genomic Encyclopedia of Type Strains, Phase I: the one thousand microbial genomes (KMG-I) project.</title>
        <authorList>
            <person name="Kyrpides N."/>
        </authorList>
    </citation>
    <scope>NUCLEOTIDE SEQUENCE [LARGE SCALE GENOMIC DNA]</scope>
    <source>
        <strain evidence="1 2">DSM 43889</strain>
    </source>
</reference>
<keyword evidence="2" id="KW-1185">Reference proteome</keyword>
<accession>A0ABT1JM24</accession>
<gene>
    <name evidence="1" type="ORF">G443_003451</name>
</gene>
<organism evidence="1 2">
    <name type="scientific">Actinoalloteichus caeruleus DSM 43889</name>
    <dbReference type="NCBI Taxonomy" id="1120930"/>
    <lineage>
        <taxon>Bacteria</taxon>
        <taxon>Bacillati</taxon>
        <taxon>Actinomycetota</taxon>
        <taxon>Actinomycetes</taxon>
        <taxon>Pseudonocardiales</taxon>
        <taxon>Pseudonocardiaceae</taxon>
        <taxon>Actinoalloteichus</taxon>
        <taxon>Actinoalloteichus cyanogriseus</taxon>
    </lineage>
</organism>
<name>A0ABT1JM24_ACTCY</name>
<evidence type="ECO:0000313" key="1">
    <source>
        <dbReference type="EMBL" id="MCP2333181.1"/>
    </source>
</evidence>
<reference evidence="1 2" key="1">
    <citation type="submission" date="2013-07" db="EMBL/GenBank/DDBJ databases">
        <authorList>
            <consortium name="DOE Joint Genome Institute"/>
            <person name="Reeve W."/>
            <person name="Huntemann M."/>
            <person name="Han J."/>
            <person name="Chen A."/>
            <person name="Kyrpides N."/>
            <person name="Mavromatis K."/>
            <person name="Markowitz V."/>
            <person name="Palaniappan K."/>
            <person name="Ivanova N."/>
            <person name="Schaumberg A."/>
            <person name="Pati A."/>
            <person name="Liolios K."/>
            <person name="Nordberg H.P."/>
            <person name="Cantor M.N."/>
            <person name="Hua S.X."/>
            <person name="Woyke T."/>
        </authorList>
    </citation>
    <scope>NUCLEOTIDE SEQUENCE [LARGE SCALE GENOMIC DNA]</scope>
    <source>
        <strain evidence="1 2">DSM 43889</strain>
    </source>
</reference>
<sequence length="127" mass="12823">MPARVALALPPAFGGADGAGAFHVDLDGAPALRARLLDAVGELRAARVAAGELGGLRAPAADPVSRLAVDRLVNRAAGPHGSLAVALDEAIAALTDLVDQLDASVRDYQSRDDEVADAVRAAGEPRG</sequence>